<evidence type="ECO:0000313" key="2">
    <source>
        <dbReference type="EMBL" id="GMH53591.1"/>
    </source>
</evidence>
<keyword evidence="1" id="KW-0175">Coiled coil</keyword>
<dbReference type="EMBL" id="BRXW01000425">
    <property type="protein sequence ID" value="GMH53591.1"/>
    <property type="molecule type" value="Genomic_DNA"/>
</dbReference>
<evidence type="ECO:0000256" key="1">
    <source>
        <dbReference type="SAM" id="Coils"/>
    </source>
</evidence>
<dbReference type="AlphaFoldDB" id="A0A9W6ZK86"/>
<dbReference type="Proteomes" id="UP001165122">
    <property type="component" value="Unassembled WGS sequence"/>
</dbReference>
<gene>
    <name evidence="2" type="ORF">TrLO_g210</name>
</gene>
<name>A0A9W6ZK86_9STRA</name>
<feature type="coiled-coil region" evidence="1">
    <location>
        <begin position="1"/>
        <end position="75"/>
    </location>
</feature>
<keyword evidence="3" id="KW-1185">Reference proteome</keyword>
<accession>A0A9W6ZK86</accession>
<proteinExistence type="predicted"/>
<reference evidence="3" key="1">
    <citation type="journal article" date="2023" name="Commun. Biol.">
        <title>Genome analysis of Parmales, the sister group of diatoms, reveals the evolutionary specialization of diatoms from phago-mixotrophs to photoautotrophs.</title>
        <authorList>
            <person name="Ban H."/>
            <person name="Sato S."/>
            <person name="Yoshikawa S."/>
            <person name="Yamada K."/>
            <person name="Nakamura Y."/>
            <person name="Ichinomiya M."/>
            <person name="Sato N."/>
            <person name="Blanc-Mathieu R."/>
            <person name="Endo H."/>
            <person name="Kuwata A."/>
            <person name="Ogata H."/>
        </authorList>
    </citation>
    <scope>NUCLEOTIDE SEQUENCE [LARGE SCALE GENOMIC DNA]</scope>
    <source>
        <strain evidence="3">NIES 3700</strain>
    </source>
</reference>
<dbReference type="OrthoDB" id="5403181at2759"/>
<comment type="caution">
    <text evidence="2">The sequence shown here is derived from an EMBL/GenBank/DDBJ whole genome shotgun (WGS) entry which is preliminary data.</text>
</comment>
<protein>
    <submittedName>
        <fullName evidence="2">Uncharacterized protein</fullName>
    </submittedName>
</protein>
<sequence length="805" mass="91903">MQDQHREKEELLSLVSKLREEKDEAVAKVAQVNAEKDEAIAKLTAEKKETVVKLANEREAERKQFENVIAELNKDETLQNKRQLLENSYTTTTHPLDCDDPGIKFNNNVLTETTNSCRFSVSIHEEPEAFLDALMKDKTETEISKTLYQKVIQDERVRDSRVVVYWSFMVGKYKACDLLLRLLLEKKDENEIVIRAVSVDEEELETTILPNPHPHATKKFRLLLNAGAILLRPLPFGQTSFTFTARVQIGEGRKDLIVKAPSAGIMALKTGLNVTAVTGNKGISQKLGFSFEGAKADQLFFKIAAEFYERFQKEGVVDERYKRDFIENIDNAPALTVDEQRLIGETMKLFEEASSKAKRVAGTANEPVEKFLYHSENGGAAWAMTVTKVDLSAESLFAELWLLDTYARKAESKGIKIRQVWNNLDGTRGLQFTTSVGLPGGFQDRLFETWMTWEELIDEEGRRTFIIAIAPLETIPTWVVDKKIPLALTAVQEAIEEFRQDEKVDAAELREKATFMRERGQDEVYSEEENALLERVRQKFEFKETLEYLSTMRKKFDKSLEIDEGRRAEIVEKIKQEEEAGEVEALAQVEALFEDKQGWERPPRIFGSADSKVQVAAVGGKAWCKTSVKIRTEIEEVAAFLWSFGSRANMEISGDVERTFEEDEEGRLVPLEDFTAEDGQALGNDLLWKAEHSKKRVERLKEVVEKSRTLQELNLKYPWMKAMLATALEGNIHMNRAMGTKLICVSEKEAMQIGKNLVSSLMTEQLAEAGVNEWRVQNPAVKELMEEQAWLCERYAQLRFRHESH</sequence>
<evidence type="ECO:0000313" key="3">
    <source>
        <dbReference type="Proteomes" id="UP001165122"/>
    </source>
</evidence>
<organism evidence="2 3">
    <name type="scientific">Triparma laevis f. longispina</name>
    <dbReference type="NCBI Taxonomy" id="1714387"/>
    <lineage>
        <taxon>Eukaryota</taxon>
        <taxon>Sar</taxon>
        <taxon>Stramenopiles</taxon>
        <taxon>Ochrophyta</taxon>
        <taxon>Bolidophyceae</taxon>
        <taxon>Parmales</taxon>
        <taxon>Triparmaceae</taxon>
        <taxon>Triparma</taxon>
    </lineage>
</organism>